<dbReference type="OrthoDB" id="5751334at2"/>
<protein>
    <submittedName>
        <fullName evidence="2">Uncharacterized protein</fullName>
    </submittedName>
</protein>
<dbReference type="EMBL" id="BAER01000075">
    <property type="protein sequence ID" value="GAC33911.1"/>
    <property type="molecule type" value="Genomic_DNA"/>
</dbReference>
<evidence type="ECO:0000256" key="1">
    <source>
        <dbReference type="SAM" id="Coils"/>
    </source>
</evidence>
<evidence type="ECO:0000313" key="3">
    <source>
        <dbReference type="Proteomes" id="UP000006322"/>
    </source>
</evidence>
<name>K6ZCV2_9ALTE</name>
<dbReference type="RefSeq" id="WP_007105678.1">
    <property type="nucleotide sequence ID" value="NZ_BAER01000075.1"/>
</dbReference>
<dbReference type="Proteomes" id="UP000006322">
    <property type="component" value="Unassembled WGS sequence"/>
</dbReference>
<accession>K6ZCV2</accession>
<dbReference type="AlphaFoldDB" id="K6ZCV2"/>
<sequence length="491" mass="55564">MTTPSDNAFTQSVNALVAKINAATQTKSSLFEQAEIYFQGAQSQQRVIQQLTRVVKEKHKDLDSAKNDIQKNHLRELHNNAKKELKDETVKQARQRYARLKYLKQICTDIIQLCEGRDWQETQQKSAKVLTTLLLLCPHEGNNVAPAHQRCKPLYKAVLSLRLLDQLLTSEDVENQYVVSRFHSSSRFSAPSNKSAVLNLFQRDVARPLVSAALLQDIGMQHPEIQRLLKGSDGSFNPFRVLEKDVRIPLLIMNHEQTMDYVSLGLGTEEYDEENDDSPEYVQRKAHFDKNENNRYRLTQSMLNDAIKPKEALGSTLKAVQIYTSIVLSTKPKFNVADLPKASKVVLHSAQKGALTLSSANGLQKIVGHFPMGYGVVFGPADAQSMVPTNYAYAVVNALNPKHANEPHCLIITTLDTHHRTGKQFTLPQQQNLYFEPVYQLFSKTPAATLKAVAEKIAITLDQPKNQETLPTYWTVQGYFHFKKQQNLWPQ</sequence>
<proteinExistence type="predicted"/>
<keyword evidence="1" id="KW-0175">Coiled coil</keyword>
<gene>
    <name evidence="2" type="ORF">GPLA_3018</name>
</gene>
<feature type="coiled-coil region" evidence="1">
    <location>
        <begin position="48"/>
        <end position="91"/>
    </location>
</feature>
<reference evidence="3" key="1">
    <citation type="journal article" date="2014" name="Environ. Microbiol.">
        <title>Comparative genomics of the marine bacterial genus Glaciecola reveals the high degree of genomic diversity and genomic characteristic for cold adaptation.</title>
        <authorList>
            <person name="Qin Q.L."/>
            <person name="Xie B.B."/>
            <person name="Yu Y."/>
            <person name="Shu Y.L."/>
            <person name="Rong J.C."/>
            <person name="Zhang Y.J."/>
            <person name="Zhao D.L."/>
            <person name="Chen X.L."/>
            <person name="Zhang X.Y."/>
            <person name="Chen B."/>
            <person name="Zhou B.C."/>
            <person name="Zhang Y.Z."/>
        </authorList>
    </citation>
    <scope>NUCLEOTIDE SEQUENCE [LARGE SCALE GENOMIC DNA]</scope>
    <source>
        <strain evidence="3">LMG 21857</strain>
    </source>
</reference>
<keyword evidence="3" id="KW-1185">Reference proteome</keyword>
<evidence type="ECO:0000313" key="2">
    <source>
        <dbReference type="EMBL" id="GAC33911.1"/>
    </source>
</evidence>
<organism evidence="2 3">
    <name type="scientific">Paraglaciecola polaris LMG 21857</name>
    <dbReference type="NCBI Taxonomy" id="1129793"/>
    <lineage>
        <taxon>Bacteria</taxon>
        <taxon>Pseudomonadati</taxon>
        <taxon>Pseudomonadota</taxon>
        <taxon>Gammaproteobacteria</taxon>
        <taxon>Alteromonadales</taxon>
        <taxon>Alteromonadaceae</taxon>
        <taxon>Paraglaciecola</taxon>
    </lineage>
</organism>
<comment type="caution">
    <text evidence="2">The sequence shown here is derived from an EMBL/GenBank/DDBJ whole genome shotgun (WGS) entry which is preliminary data.</text>
</comment>